<dbReference type="GO" id="GO:0044718">
    <property type="term" value="P:siderophore transmembrane transport"/>
    <property type="evidence" value="ECO:0007669"/>
    <property type="project" value="TreeGrafter"/>
</dbReference>
<dbReference type="Pfam" id="PF07660">
    <property type="entry name" value="STN"/>
    <property type="match status" value="1"/>
</dbReference>
<dbReference type="EMBL" id="CP119326">
    <property type="protein sequence ID" value="WEK40128.1"/>
    <property type="molecule type" value="Genomic_DNA"/>
</dbReference>
<evidence type="ECO:0000256" key="8">
    <source>
        <dbReference type="ARBA" id="ARBA00023004"/>
    </source>
</evidence>
<dbReference type="Pfam" id="PF00593">
    <property type="entry name" value="TonB_dep_Rec_b-barrel"/>
    <property type="match status" value="1"/>
</dbReference>
<dbReference type="InterPro" id="IPR000531">
    <property type="entry name" value="Beta-barrel_TonB"/>
</dbReference>
<sequence>MTVSNEGILSGRRIGALGGMLMASTAMIGVLAVAAPAAAQTNAAVAARDFNIPAQSLGAALTDFGRQSGLQVSVDAAAIRGVSSPGISSNAGPMQALGRLLEGTGFTYRLNGNVVTLERAPQVSGDAILLGTVRVQGADEQAGTVGAGAQAGPEGEDRPYRTAGSSAYISQDRIQRNRGVSTGDFLSGTPGVLNGDNRNSGALDVNIRGMQGMDRVPVVIDGALQQSTVYRGYSGVAGRTYLDPDLLGDVVIEKGPSAAADGVGATGGVVRVSTIGINDLVARGGRFGMQARVGVTGNTVAPPPVATPGTGTGAPERFDRPDALDFSDGKSVSLAVGGRFERFDLVAAYAHRKLGNYFGGEHGIIPPGGTGALGNVLQRYNFGEEVLSTSQDNVSYLLRAIIRPTDEQALDLAYMRYESDFGEMMPSQIIRFGGALQAPLSRTEVDTYTARYRYKPQDSRLIDLRADAWATQNYTRIETLYRYSWTTVPQDAAYMSQSDRWGLNLSNTSSLDTPLGDLKLNYGVSYTREELSAPDGWENYKNNSGYTAFVEPRDGWRDEYSAFIAGEVKPWDWLTLNGALRYTKAESQDNRLTSVGDVTGYNHEESDGVAPMLSALAEVAPGLQVYARYSEAIRPASLFEATTGFSLYAMPNVDLRPEHARNIEFGVNYQKDSAFLAGDVLQTKISVFSNHIDDYLTRGGLSIYNIDRAEFQGLELSARYDTGRFFGELGATLYTHTQFCDKDGLCSESNTTNGYSPAHIPPKEAASLTVGARLLDERLTLGARYNHVGDREATILTFASSLTVIDWQPYDLVDLWAAYRINDNLSLDFAVDNVTDQYYMDALTLGLMPSPGRTFRLSLTSRFGGPPQRDSLSRRARSVADVLDSGAAWGEFDGDWSGFRLGVVGGHEWLQSQGETTWGDGTANAIAASESADIRADDARIGLLAGYDRQFGRWVVGVEADGSWGQPKTNQYAISTEVQMIRFPDGTNAYPDEARIQAGTVYEFDWTAALRARIGYAVGRALVYVAGGPAWMSEAQRRTQYRDTASYMNLTANNRYGTFTNPFFVEVEKRVRNGWTLGGGLEFALSNRWSLRGEYLYTDFGEKDFVFEDARAGIGKAYQVGSDFYYNPVTGEIDINPETGDYFVYITEPGTSDKIVGRRARNDASTHTLRFGLTYRF</sequence>
<dbReference type="Gene3D" id="3.55.50.30">
    <property type="match status" value="1"/>
</dbReference>
<comment type="subcellular location">
    <subcellularLocation>
        <location evidence="1 12">Cell outer membrane</location>
        <topology evidence="1 12">Multi-pass membrane protein</topology>
    </subcellularLocation>
</comment>
<dbReference type="SUPFAM" id="SSF56925">
    <property type="entry name" value="OMPA-like"/>
    <property type="match status" value="1"/>
</dbReference>
<feature type="domain" description="Secretin/TonB short N-terminal" evidence="14">
    <location>
        <begin position="70"/>
        <end position="120"/>
    </location>
</feature>
<evidence type="ECO:0000256" key="10">
    <source>
        <dbReference type="ARBA" id="ARBA00023136"/>
    </source>
</evidence>
<dbReference type="Pfam" id="PF13505">
    <property type="entry name" value="OMP_b-brl"/>
    <property type="match status" value="1"/>
</dbReference>
<dbReference type="AlphaFoldDB" id="A0AAJ6BK64"/>
<gene>
    <name evidence="15" type="ORF">P0Y50_00565</name>
</gene>
<dbReference type="Gene3D" id="2.170.130.10">
    <property type="entry name" value="TonB-dependent receptor, plug domain"/>
    <property type="match status" value="1"/>
</dbReference>
<dbReference type="CDD" id="cd01347">
    <property type="entry name" value="ligand_gated_channel"/>
    <property type="match status" value="1"/>
</dbReference>
<comment type="similarity">
    <text evidence="2 12 13">Belongs to the TonB-dependent receptor family.</text>
</comment>
<evidence type="ECO:0000256" key="11">
    <source>
        <dbReference type="ARBA" id="ARBA00023237"/>
    </source>
</evidence>
<organism evidence="15 16">
    <name type="scientific">Candidatus Brevundimonas colombiensis</name>
    <dbReference type="NCBI Taxonomy" id="3121376"/>
    <lineage>
        <taxon>Bacteria</taxon>
        <taxon>Pseudomonadati</taxon>
        <taxon>Pseudomonadota</taxon>
        <taxon>Alphaproteobacteria</taxon>
        <taxon>Caulobacterales</taxon>
        <taxon>Caulobacteraceae</taxon>
        <taxon>Brevundimonas</taxon>
    </lineage>
</organism>
<protein>
    <submittedName>
        <fullName evidence="15">TonB-dependent receptor</fullName>
    </submittedName>
</protein>
<evidence type="ECO:0000256" key="4">
    <source>
        <dbReference type="ARBA" id="ARBA00022452"/>
    </source>
</evidence>
<dbReference type="SUPFAM" id="SSF56935">
    <property type="entry name" value="Porins"/>
    <property type="match status" value="1"/>
</dbReference>
<evidence type="ECO:0000313" key="15">
    <source>
        <dbReference type="EMBL" id="WEK40128.1"/>
    </source>
</evidence>
<reference evidence="15" key="1">
    <citation type="submission" date="2023-03" db="EMBL/GenBank/DDBJ databases">
        <title>Andean soil-derived lignocellulolytic bacterial consortium as a source of novel taxa and putative plastic-active enzymes.</title>
        <authorList>
            <person name="Diaz-Garcia L."/>
            <person name="Chuvochina M."/>
            <person name="Feuerriegel G."/>
            <person name="Bunk B."/>
            <person name="Sproer C."/>
            <person name="Streit W.R."/>
            <person name="Rodriguez L.M."/>
            <person name="Overmann J."/>
            <person name="Jimenez D.J."/>
        </authorList>
    </citation>
    <scope>NUCLEOTIDE SEQUENCE</scope>
    <source>
        <strain evidence="15">MAG 833</strain>
    </source>
</reference>
<evidence type="ECO:0000313" key="16">
    <source>
        <dbReference type="Proteomes" id="UP001213664"/>
    </source>
</evidence>
<keyword evidence="5" id="KW-0410">Iron transport</keyword>
<dbReference type="Gene3D" id="2.40.160.20">
    <property type="match status" value="1"/>
</dbReference>
<dbReference type="InterPro" id="IPR011662">
    <property type="entry name" value="Secretin/TonB_short_N"/>
</dbReference>
<keyword evidence="7" id="KW-0732">Signal</keyword>
<keyword evidence="6 12" id="KW-0812">Transmembrane</keyword>
<dbReference type="InterPro" id="IPR012910">
    <property type="entry name" value="Plug_dom"/>
</dbReference>
<evidence type="ECO:0000256" key="3">
    <source>
        <dbReference type="ARBA" id="ARBA00022448"/>
    </source>
</evidence>
<proteinExistence type="inferred from homology"/>
<evidence type="ECO:0000256" key="7">
    <source>
        <dbReference type="ARBA" id="ARBA00022729"/>
    </source>
</evidence>
<dbReference type="GO" id="GO:0009279">
    <property type="term" value="C:cell outer membrane"/>
    <property type="evidence" value="ECO:0007669"/>
    <property type="project" value="UniProtKB-SubCell"/>
</dbReference>
<dbReference type="Proteomes" id="UP001213664">
    <property type="component" value="Chromosome"/>
</dbReference>
<dbReference type="Gene3D" id="2.40.170.20">
    <property type="entry name" value="TonB-dependent receptor, beta-barrel domain"/>
    <property type="match status" value="1"/>
</dbReference>
<dbReference type="InterPro" id="IPR036942">
    <property type="entry name" value="Beta-barrel_TonB_sf"/>
</dbReference>
<dbReference type="PANTHER" id="PTHR30069">
    <property type="entry name" value="TONB-DEPENDENT OUTER MEMBRANE RECEPTOR"/>
    <property type="match status" value="1"/>
</dbReference>
<evidence type="ECO:0000256" key="5">
    <source>
        <dbReference type="ARBA" id="ARBA00022496"/>
    </source>
</evidence>
<dbReference type="PANTHER" id="PTHR30069:SF41">
    <property type="entry name" value="HEME_HEMOPEXIN UTILIZATION PROTEIN C"/>
    <property type="match status" value="1"/>
</dbReference>
<evidence type="ECO:0000256" key="12">
    <source>
        <dbReference type="PROSITE-ProRule" id="PRU01360"/>
    </source>
</evidence>
<keyword evidence="4 12" id="KW-1134">Transmembrane beta strand</keyword>
<evidence type="ECO:0000259" key="14">
    <source>
        <dbReference type="SMART" id="SM00965"/>
    </source>
</evidence>
<dbReference type="InterPro" id="IPR039426">
    <property type="entry name" value="TonB-dep_rcpt-like"/>
</dbReference>
<keyword evidence="9 13" id="KW-0798">TonB box</keyword>
<keyword evidence="8" id="KW-0408">Iron</keyword>
<dbReference type="SMART" id="SM00965">
    <property type="entry name" value="STN"/>
    <property type="match status" value="1"/>
</dbReference>
<evidence type="ECO:0000256" key="13">
    <source>
        <dbReference type="RuleBase" id="RU003357"/>
    </source>
</evidence>
<evidence type="ECO:0000256" key="9">
    <source>
        <dbReference type="ARBA" id="ARBA00023077"/>
    </source>
</evidence>
<dbReference type="Pfam" id="PF07715">
    <property type="entry name" value="Plug"/>
    <property type="match status" value="1"/>
</dbReference>
<name>A0AAJ6BK64_9CAUL</name>
<evidence type="ECO:0000256" key="2">
    <source>
        <dbReference type="ARBA" id="ARBA00009810"/>
    </source>
</evidence>
<keyword evidence="5" id="KW-0406">Ion transport</keyword>
<dbReference type="GO" id="GO:0015344">
    <property type="term" value="F:siderophore uptake transmembrane transporter activity"/>
    <property type="evidence" value="ECO:0007669"/>
    <property type="project" value="TreeGrafter"/>
</dbReference>
<dbReference type="InterPro" id="IPR037066">
    <property type="entry name" value="Plug_dom_sf"/>
</dbReference>
<dbReference type="InterPro" id="IPR011250">
    <property type="entry name" value="OMP/PagP_B-barrel"/>
</dbReference>
<dbReference type="PROSITE" id="PS52016">
    <property type="entry name" value="TONB_DEPENDENT_REC_3"/>
    <property type="match status" value="1"/>
</dbReference>
<keyword evidence="3 12" id="KW-0813">Transport</keyword>
<evidence type="ECO:0000256" key="6">
    <source>
        <dbReference type="ARBA" id="ARBA00022692"/>
    </source>
</evidence>
<keyword evidence="15" id="KW-0675">Receptor</keyword>
<accession>A0AAJ6BK64</accession>
<dbReference type="InterPro" id="IPR027385">
    <property type="entry name" value="Beta-barrel_OMP"/>
</dbReference>
<keyword evidence="11 12" id="KW-0998">Cell outer membrane</keyword>
<evidence type="ECO:0000256" key="1">
    <source>
        <dbReference type="ARBA" id="ARBA00004571"/>
    </source>
</evidence>
<keyword evidence="10 12" id="KW-0472">Membrane</keyword>